<gene>
    <name evidence="1" type="ordered locus">MEALZ_0414</name>
</gene>
<evidence type="ECO:0000313" key="1">
    <source>
        <dbReference type="EMBL" id="CCE22113.1"/>
    </source>
</evidence>
<dbReference type="Proteomes" id="UP000008315">
    <property type="component" value="Chromosome"/>
</dbReference>
<dbReference type="AlphaFoldDB" id="G4SXQ8"/>
<keyword evidence="2" id="KW-1185">Reference proteome</keyword>
<dbReference type="Pfam" id="PF20126">
    <property type="entry name" value="TumE"/>
    <property type="match status" value="1"/>
</dbReference>
<dbReference type="HOGENOM" id="CLU_159819_0_0_6"/>
<dbReference type="NCBIfam" id="NF045777">
    <property type="entry name" value="TumE"/>
    <property type="match status" value="1"/>
</dbReference>
<evidence type="ECO:0000313" key="2">
    <source>
        <dbReference type="Proteomes" id="UP000008315"/>
    </source>
</evidence>
<dbReference type="KEGG" id="mah:MEALZ_0414"/>
<dbReference type="EMBL" id="FO082060">
    <property type="protein sequence ID" value="CCE22113.1"/>
    <property type="molecule type" value="Genomic_DNA"/>
</dbReference>
<dbReference type="RefSeq" id="WP_014146922.1">
    <property type="nucleotide sequence ID" value="NC_016112.1"/>
</dbReference>
<dbReference type="PATRIC" id="fig|271065.3.peg.428"/>
<accession>G4SXQ8</accession>
<proteinExistence type="predicted"/>
<dbReference type="STRING" id="1091494.MEALZ_0414"/>
<dbReference type="InterPro" id="IPR054795">
    <property type="entry name" value="TumE"/>
</dbReference>
<name>G4SXQ8_META2</name>
<dbReference type="InterPro" id="IPR045397">
    <property type="entry name" value="TumE-like"/>
</dbReference>
<organism evidence="1 2">
    <name type="scientific">Methylotuvimicrobium alcaliphilum (strain DSM 19304 / NCIMB 14124 / VKM B-2133 / 20Z)</name>
    <name type="common">Methylomicrobium alcaliphilum</name>
    <dbReference type="NCBI Taxonomy" id="1091494"/>
    <lineage>
        <taxon>Bacteria</taxon>
        <taxon>Pseudomonadati</taxon>
        <taxon>Pseudomonadota</taxon>
        <taxon>Gammaproteobacteria</taxon>
        <taxon>Methylococcales</taxon>
        <taxon>Methylococcaceae</taxon>
        <taxon>Methylotuvimicrobium</taxon>
    </lineage>
</organism>
<reference evidence="2" key="1">
    <citation type="journal article" date="2012" name="J. Bacteriol.">
        <title>Genome sequence of the haloalkaliphilic methanotrophic bacterium Methylomicrobium alcaliphilum 20Z.</title>
        <authorList>
            <person name="Vuilleumier S."/>
            <person name="Khmelenina V.N."/>
            <person name="Bringel F."/>
            <person name="Reshetnikov A.S."/>
            <person name="Lajus A."/>
            <person name="Mangenot S."/>
            <person name="Rouy Z."/>
            <person name="Op den Camp H.J."/>
            <person name="Jetten M.S."/>
            <person name="Dispirito A.A."/>
            <person name="Dunfield P."/>
            <person name="Klotz M.G."/>
            <person name="Semrau J.D."/>
            <person name="Stein L.Y."/>
            <person name="Barbe V."/>
            <person name="Medigue C."/>
            <person name="Trotsenko Y.A."/>
            <person name="Kalyuzhnaya M.G."/>
        </authorList>
    </citation>
    <scope>NUCLEOTIDE SEQUENCE [LARGE SCALE GENOMIC DNA]</scope>
    <source>
        <strain evidence="2">DSM 19304 / NCIMB 14124 / VKM B-2133 / 20Z</strain>
    </source>
</reference>
<protein>
    <submittedName>
        <fullName evidence="1">Uncharacterized protein</fullName>
    </submittedName>
</protein>
<sequence>MLHDALKTYLDVVEQAILCCDGVYVERYTEEILTPERVNLRIRMRFANGYLLEIHEAVIIVGQRLTHLDYRYHCQDAENRLLFRYDCTPHFPDLSSFPHHKHLPDSVIVSERTEIPSILQEIVQLQE</sequence>